<dbReference type="InterPro" id="IPR011225">
    <property type="entry name" value="IV_sec_VirJ"/>
</dbReference>
<dbReference type="AlphaFoldDB" id="A0A2S7A3J1"/>
<dbReference type="InterPro" id="IPR010333">
    <property type="entry name" value="VirJ"/>
</dbReference>
<evidence type="ECO:0000313" key="3">
    <source>
        <dbReference type="Proteomes" id="UP000238049"/>
    </source>
</evidence>
<dbReference type="RefSeq" id="WP_104562865.1">
    <property type="nucleotide sequence ID" value="NZ_MDSK01000013.1"/>
</dbReference>
<proteinExistence type="predicted"/>
<sequence length="422" mass="45101">MGWGIKVFRWVIAALLIGGSGYAVARHLQDGNTAGHYRSVEVLRPEGTPKAMVVLLPDSGHAQDGQRLAEMLSNDGALVAVVDTASYRERVRAHHTACSSLADDAERLGKKLLRAEHVDAFLPPVLVGQGDGAVLARQALASAAPDVLGGAVVADGGASDGGLACSRGVPDANQGFLDDLVDAASPLQIAAATRGHFLTAQAQGVGDLPLVELHAPGSDRMVVMLSGDGGWRELDKGIAAQLQQRGVSVVGWNSLRYFWASRTPQQVGADLDRVIATYQQRWHIHHVALVGYSFGADVLPFAYPELSPRQRASVQFVSLLGLAHQADFKVRVGGWLGWHNDAERDVEPAIQSLDAHRLQCIYGDQEKDTLCPELRARGVQVVARPGGHHFDHDPVVLAGLLLQGWRQAAQTPTHGQRAVDAL</sequence>
<dbReference type="PIRSF" id="PIRSF029063">
    <property type="entry name" value="IV_sec_VirJ"/>
    <property type="match status" value="1"/>
</dbReference>
<dbReference type="SUPFAM" id="SSF53474">
    <property type="entry name" value="alpha/beta-Hydrolases"/>
    <property type="match status" value="2"/>
</dbReference>
<accession>A0A2S7A3J1</accession>
<name>A0A2S7A3J1_9XANT</name>
<dbReference type="Pfam" id="PF06057">
    <property type="entry name" value="VirJ"/>
    <property type="match status" value="1"/>
</dbReference>
<feature type="domain" description="Bacterial virulence" evidence="1">
    <location>
        <begin position="219"/>
        <end position="408"/>
    </location>
</feature>
<dbReference type="EMBL" id="MDSL01000015">
    <property type="protein sequence ID" value="PPU00663.1"/>
    <property type="molecule type" value="Genomic_DNA"/>
</dbReference>
<gene>
    <name evidence="2" type="ORF">XarbCFBP7409_09185</name>
</gene>
<evidence type="ECO:0000259" key="1">
    <source>
        <dbReference type="Pfam" id="PF06057"/>
    </source>
</evidence>
<dbReference type="Proteomes" id="UP000238049">
    <property type="component" value="Unassembled WGS sequence"/>
</dbReference>
<dbReference type="InterPro" id="IPR029058">
    <property type="entry name" value="AB_hydrolase_fold"/>
</dbReference>
<organism evidence="2 3">
    <name type="scientific">Xanthomonas arboricola pv. guizotiae</name>
    <dbReference type="NCBI Taxonomy" id="487867"/>
    <lineage>
        <taxon>Bacteria</taxon>
        <taxon>Pseudomonadati</taxon>
        <taxon>Pseudomonadota</taxon>
        <taxon>Gammaproteobacteria</taxon>
        <taxon>Lysobacterales</taxon>
        <taxon>Lysobacteraceae</taxon>
        <taxon>Xanthomonas</taxon>
    </lineage>
</organism>
<dbReference type="Gene3D" id="3.40.50.1820">
    <property type="entry name" value="alpha/beta hydrolase"/>
    <property type="match status" value="1"/>
</dbReference>
<comment type="caution">
    <text evidence="2">The sequence shown here is derived from an EMBL/GenBank/DDBJ whole genome shotgun (WGS) entry which is preliminary data.</text>
</comment>
<protein>
    <submittedName>
        <fullName evidence="2">Virulence factor</fullName>
    </submittedName>
</protein>
<evidence type="ECO:0000313" key="2">
    <source>
        <dbReference type="EMBL" id="PPU00663.1"/>
    </source>
</evidence>
<reference evidence="2 3" key="1">
    <citation type="submission" date="2016-08" db="EMBL/GenBank/DDBJ databases">
        <title>Evolution of the type three secretion system and type three effector repertoires in Xanthomonas.</title>
        <authorList>
            <person name="Merda D."/>
            <person name="Briand M."/>
            <person name="Bosis E."/>
            <person name="Rousseau C."/>
            <person name="Portier P."/>
            <person name="Jacques M.-A."/>
            <person name="Fischer-Le Saux M."/>
        </authorList>
    </citation>
    <scope>NUCLEOTIDE SEQUENCE [LARGE SCALE GENOMIC DNA]</scope>
    <source>
        <strain evidence="2 3">CFBP 7409</strain>
    </source>
</reference>